<dbReference type="PANTHER" id="PTHR33608:SF7">
    <property type="entry name" value="DUF58 DOMAIN-CONTAINING PROTEIN"/>
    <property type="match status" value="1"/>
</dbReference>
<dbReference type="InterPro" id="IPR036465">
    <property type="entry name" value="vWFA_dom_sf"/>
</dbReference>
<proteinExistence type="predicted"/>
<dbReference type="EMBL" id="RJJE01000017">
    <property type="protein sequence ID" value="RNI27868.1"/>
    <property type="molecule type" value="Genomic_DNA"/>
</dbReference>
<accession>A0A3M9MT15</accession>
<dbReference type="Proteomes" id="UP000271010">
    <property type="component" value="Unassembled WGS sequence"/>
</dbReference>
<comment type="caution">
    <text evidence="2">The sequence shown here is derived from an EMBL/GenBank/DDBJ whole genome shotgun (WGS) entry which is preliminary data.</text>
</comment>
<dbReference type="RefSeq" id="WP_123134333.1">
    <property type="nucleotide sequence ID" value="NZ_RJJE01000017.1"/>
</dbReference>
<evidence type="ECO:0000313" key="3">
    <source>
        <dbReference type="Proteomes" id="UP000271010"/>
    </source>
</evidence>
<dbReference type="Pfam" id="PF01882">
    <property type="entry name" value="DUF58"/>
    <property type="match status" value="1"/>
</dbReference>
<reference evidence="2 3" key="1">
    <citation type="submission" date="2018-11" db="EMBL/GenBank/DDBJ databases">
        <title>Rufibacter latericius sp. nov., isolated from water in Baiyang Lake.</title>
        <authorList>
            <person name="Yang Y."/>
        </authorList>
    </citation>
    <scope>NUCLEOTIDE SEQUENCE [LARGE SCALE GENOMIC DNA]</scope>
    <source>
        <strain evidence="2 3">MCC P1</strain>
    </source>
</reference>
<dbReference type="AlphaFoldDB" id="A0A3M9MT15"/>
<dbReference type="OrthoDB" id="9776116at2"/>
<protein>
    <submittedName>
        <fullName evidence="2">DUF58 domain-containing protein</fullName>
    </submittedName>
</protein>
<dbReference type="PANTHER" id="PTHR33608">
    <property type="entry name" value="BLL2464 PROTEIN"/>
    <property type="match status" value="1"/>
</dbReference>
<evidence type="ECO:0000313" key="2">
    <source>
        <dbReference type="EMBL" id="RNI27868.1"/>
    </source>
</evidence>
<feature type="domain" description="DUF58" evidence="1">
    <location>
        <begin position="46"/>
        <end position="265"/>
    </location>
</feature>
<keyword evidence="3" id="KW-1185">Reference proteome</keyword>
<sequence length="305" mass="35524">MNRLTVDLDTVRNIQNLEFLAKKLVEGFITGLHKSPYHGFSVEFSEHRLYNTGESTRHMDWKVFARTEKLFVKRYEEETNLRCQLLLDVSGSMYYPTHNYGKLSYAVLSAAALATLLQKQRDAVGLTTFADQIELQTPIKSTGAHLHTLLLALQQQLQKPAPPQKETRVATMLHHVAQQLPKRSLVILFSDLLSQYEQLDEIFLALQHLRHQQHEVLLFHLTHAQTEEEFDFPDKPFLFQGLETGEKIKVQPSEIREEYVKAMRQFKNELKLRCGQYRIDLVSVDLREPIDKVLQAYLVKRQKVR</sequence>
<dbReference type="Gene3D" id="3.40.50.410">
    <property type="entry name" value="von Willebrand factor, type A domain"/>
    <property type="match status" value="1"/>
</dbReference>
<organism evidence="2 3">
    <name type="scientific">Rufibacter immobilis</name>
    <dbReference type="NCBI Taxonomy" id="1348778"/>
    <lineage>
        <taxon>Bacteria</taxon>
        <taxon>Pseudomonadati</taxon>
        <taxon>Bacteroidota</taxon>
        <taxon>Cytophagia</taxon>
        <taxon>Cytophagales</taxon>
        <taxon>Hymenobacteraceae</taxon>
        <taxon>Rufibacter</taxon>
    </lineage>
</organism>
<name>A0A3M9MT15_9BACT</name>
<gene>
    <name evidence="2" type="ORF">EFA69_17380</name>
</gene>
<evidence type="ECO:0000259" key="1">
    <source>
        <dbReference type="Pfam" id="PF01882"/>
    </source>
</evidence>
<dbReference type="SUPFAM" id="SSF53300">
    <property type="entry name" value="vWA-like"/>
    <property type="match status" value="1"/>
</dbReference>
<dbReference type="InterPro" id="IPR002881">
    <property type="entry name" value="DUF58"/>
</dbReference>